<proteinExistence type="predicted"/>
<name>A0A8J2L4Q8_9HEXA</name>
<evidence type="ECO:0000313" key="2">
    <source>
        <dbReference type="Proteomes" id="UP000708208"/>
    </source>
</evidence>
<keyword evidence="2" id="KW-1185">Reference proteome</keyword>
<feature type="non-terminal residue" evidence="1">
    <location>
        <position position="317"/>
    </location>
</feature>
<dbReference type="Proteomes" id="UP000708208">
    <property type="component" value="Unassembled WGS sequence"/>
</dbReference>
<dbReference type="EMBL" id="CAJVCH010539039">
    <property type="protein sequence ID" value="CAG7826221.1"/>
    <property type="molecule type" value="Genomic_DNA"/>
</dbReference>
<protein>
    <submittedName>
        <fullName evidence="1">Uncharacterized protein</fullName>
    </submittedName>
</protein>
<comment type="caution">
    <text evidence="1">The sequence shown here is derived from an EMBL/GenBank/DDBJ whole genome shotgun (WGS) entry which is preliminary data.</text>
</comment>
<accession>A0A8J2L4Q8</accession>
<sequence>KHSALKATFLGKTVAKDSNFECPRCKDNSWIRYPSLFLQTVHDVTTNISSILMDQDEHNHSVPSDDGQEQVPRTEIAPDLGMNKLAGNIPAVVSDVRQPSNYRKINSSVWTFVGDFNLSRRPLKDMGLPSAVEDVTAGFDACDTKYTDHGNFNADKSKVIFEVVCTGTINHHPLRRFRVEKYYDKQGMRCSRNEILINTDSIGQGLATFRTTVDTYFKTGPSGWMKRIETDFSLATIAAVIHTFWNGHNKKDEQVLSTLQTAPPKMIQLEYKIPDTFMKPRMLLKGGAQVKLVASVFDTLPFIPWVHVSTRHSEVFL</sequence>
<gene>
    <name evidence="1" type="ORF">AFUS01_LOCUS36286</name>
</gene>
<organism evidence="1 2">
    <name type="scientific">Allacma fusca</name>
    <dbReference type="NCBI Taxonomy" id="39272"/>
    <lineage>
        <taxon>Eukaryota</taxon>
        <taxon>Metazoa</taxon>
        <taxon>Ecdysozoa</taxon>
        <taxon>Arthropoda</taxon>
        <taxon>Hexapoda</taxon>
        <taxon>Collembola</taxon>
        <taxon>Symphypleona</taxon>
        <taxon>Sminthuridae</taxon>
        <taxon>Allacma</taxon>
    </lineage>
</organism>
<dbReference type="AlphaFoldDB" id="A0A8J2L4Q8"/>
<reference evidence="1" key="1">
    <citation type="submission" date="2021-06" db="EMBL/GenBank/DDBJ databases">
        <authorList>
            <person name="Hodson N. C."/>
            <person name="Mongue J. A."/>
            <person name="Jaron S. K."/>
        </authorList>
    </citation>
    <scope>NUCLEOTIDE SEQUENCE</scope>
</reference>
<evidence type="ECO:0000313" key="1">
    <source>
        <dbReference type="EMBL" id="CAG7826221.1"/>
    </source>
</evidence>